<proteinExistence type="predicted"/>
<keyword evidence="1" id="KW-0175">Coiled coil</keyword>
<evidence type="ECO:0000313" key="4">
    <source>
        <dbReference type="Proteomes" id="UP000636888"/>
    </source>
</evidence>
<accession>A0A8J7M0J3</accession>
<keyword evidence="2" id="KW-0472">Membrane</keyword>
<protein>
    <submittedName>
        <fullName evidence="3">Uncharacterized protein</fullName>
    </submittedName>
</protein>
<reference evidence="3" key="1">
    <citation type="submission" date="2020-12" db="EMBL/GenBank/DDBJ databases">
        <title>Geomonas sp. Red875, isolated from river sediment.</title>
        <authorList>
            <person name="Xu Z."/>
            <person name="Zhang Z."/>
            <person name="Masuda Y."/>
            <person name="Itoh H."/>
            <person name="Senoo K."/>
        </authorList>
    </citation>
    <scope>NUCLEOTIDE SEQUENCE</scope>
    <source>
        <strain evidence="3">Red875</strain>
    </source>
</reference>
<feature type="transmembrane region" description="Helical" evidence="2">
    <location>
        <begin position="12"/>
        <end position="29"/>
    </location>
</feature>
<sequence>MERLIAARYLRVAAVAAIFSFGFFCGSLSRQDAQAQLGNVGGDLLKRAEQGGGTMGGVAQLGSTISDMEKNVNGLQKNLDTLKKVRALLGR</sequence>
<feature type="coiled-coil region" evidence="1">
    <location>
        <begin position="58"/>
        <end position="85"/>
    </location>
</feature>
<keyword evidence="4" id="KW-1185">Reference proteome</keyword>
<keyword evidence="2" id="KW-1133">Transmembrane helix</keyword>
<dbReference type="RefSeq" id="WP_199384378.1">
    <property type="nucleotide sequence ID" value="NZ_JAEMHM010000009.1"/>
</dbReference>
<evidence type="ECO:0000313" key="3">
    <source>
        <dbReference type="EMBL" id="MBJ6725487.1"/>
    </source>
</evidence>
<name>A0A8J7M0J3_9BACT</name>
<comment type="caution">
    <text evidence="3">The sequence shown here is derived from an EMBL/GenBank/DDBJ whole genome shotgun (WGS) entry which is preliminary data.</text>
</comment>
<gene>
    <name evidence="3" type="ORF">JFN93_12275</name>
</gene>
<organism evidence="3 4">
    <name type="scientific">Geomesophilobacter sediminis</name>
    <dbReference type="NCBI Taxonomy" id="2798584"/>
    <lineage>
        <taxon>Bacteria</taxon>
        <taxon>Pseudomonadati</taxon>
        <taxon>Thermodesulfobacteriota</taxon>
        <taxon>Desulfuromonadia</taxon>
        <taxon>Geobacterales</taxon>
        <taxon>Geobacteraceae</taxon>
        <taxon>Geomesophilobacter</taxon>
    </lineage>
</organism>
<dbReference type="EMBL" id="JAEMHM010000009">
    <property type="protein sequence ID" value="MBJ6725487.1"/>
    <property type="molecule type" value="Genomic_DNA"/>
</dbReference>
<evidence type="ECO:0000256" key="2">
    <source>
        <dbReference type="SAM" id="Phobius"/>
    </source>
</evidence>
<evidence type="ECO:0000256" key="1">
    <source>
        <dbReference type="SAM" id="Coils"/>
    </source>
</evidence>
<dbReference type="AlphaFoldDB" id="A0A8J7M0J3"/>
<keyword evidence="2" id="KW-0812">Transmembrane</keyword>
<dbReference type="Proteomes" id="UP000636888">
    <property type="component" value="Unassembled WGS sequence"/>
</dbReference>